<keyword evidence="1" id="KW-1133">Transmembrane helix</keyword>
<dbReference type="NCBIfam" id="TIGR02532">
    <property type="entry name" value="IV_pilin_GFxxxE"/>
    <property type="match status" value="1"/>
</dbReference>
<dbReference type="InterPro" id="IPR012902">
    <property type="entry name" value="N_methyl_site"/>
</dbReference>
<keyword evidence="1" id="KW-0472">Membrane</keyword>
<dbReference type="Pfam" id="PF07963">
    <property type="entry name" value="N_methyl"/>
    <property type="match status" value="1"/>
</dbReference>
<dbReference type="Proteomes" id="UP000305654">
    <property type="component" value="Unassembled WGS sequence"/>
</dbReference>
<dbReference type="RefSeq" id="WP_138326724.1">
    <property type="nucleotide sequence ID" value="NZ_VCDI01000005.1"/>
</dbReference>
<evidence type="ECO:0000256" key="1">
    <source>
        <dbReference type="SAM" id="Phobius"/>
    </source>
</evidence>
<name>A0A5R9J205_9PROT</name>
<protein>
    <submittedName>
        <fullName evidence="2">Prepilin-type N-terminal cleavage/methylation domain-containing protein</fullName>
    </submittedName>
</protein>
<keyword evidence="3" id="KW-1185">Reference proteome</keyword>
<dbReference type="PROSITE" id="PS00409">
    <property type="entry name" value="PROKAR_NTER_METHYL"/>
    <property type="match status" value="1"/>
</dbReference>
<comment type="caution">
    <text evidence="2">The sequence shown here is derived from an EMBL/GenBank/DDBJ whole genome shotgun (WGS) entry which is preliminary data.</text>
</comment>
<evidence type="ECO:0000313" key="2">
    <source>
        <dbReference type="EMBL" id="TLU71654.1"/>
    </source>
</evidence>
<evidence type="ECO:0000313" key="3">
    <source>
        <dbReference type="Proteomes" id="UP000305654"/>
    </source>
</evidence>
<proteinExistence type="predicted"/>
<dbReference type="AlphaFoldDB" id="A0A5R9J205"/>
<organism evidence="2 3">
    <name type="scientific">Lichenicoccus roseus</name>
    <dbReference type="NCBI Taxonomy" id="2683649"/>
    <lineage>
        <taxon>Bacteria</taxon>
        <taxon>Pseudomonadati</taxon>
        <taxon>Pseudomonadota</taxon>
        <taxon>Alphaproteobacteria</taxon>
        <taxon>Acetobacterales</taxon>
        <taxon>Acetobacteraceae</taxon>
        <taxon>Lichenicoccus</taxon>
    </lineage>
</organism>
<accession>A0A5R9J205</accession>
<keyword evidence="1" id="KW-0812">Transmembrane</keyword>
<gene>
    <name evidence="2" type="ORF">FE263_14360</name>
</gene>
<reference evidence="2 3" key="1">
    <citation type="submission" date="2019-05" db="EMBL/GenBank/DDBJ databases">
        <authorList>
            <person name="Pankratov T."/>
            <person name="Grouzdev D."/>
        </authorList>
    </citation>
    <scope>NUCLEOTIDE SEQUENCE [LARGE SCALE GENOMIC DNA]</scope>
    <source>
        <strain evidence="2 3">KEBCLARHB70R</strain>
    </source>
</reference>
<sequence length="199" mass="21354">MASADGEAGFTLLEIIVALVVLGVLFATLSQGVRFGFASWGRQDQALRTGEGLSAVDRTLRRLVEQMDPGSERDGATLAGRAHAMAFMAPLPSGAGTGAVAPAADMRLRVQDGRLLLSWLPHRHAVRVGPVPAPQTTMLMDGIAGIDLGYWSDASRQWSTTWTGNTLPDLVRIRLLFGEHDPRHWPDIVEAPARAQVPG</sequence>
<dbReference type="OrthoDB" id="7267284at2"/>
<feature type="transmembrane region" description="Helical" evidence="1">
    <location>
        <begin position="12"/>
        <end position="33"/>
    </location>
</feature>
<dbReference type="EMBL" id="VCDI01000005">
    <property type="protein sequence ID" value="TLU71654.1"/>
    <property type="molecule type" value="Genomic_DNA"/>
</dbReference>